<dbReference type="Proteomes" id="UP000291591">
    <property type="component" value="Unassembled WGS sequence"/>
</dbReference>
<evidence type="ECO:0000259" key="2">
    <source>
        <dbReference type="Pfam" id="PF02720"/>
    </source>
</evidence>
<evidence type="ECO:0000256" key="1">
    <source>
        <dbReference type="SAM" id="MobiDB-lite"/>
    </source>
</evidence>
<gene>
    <name evidence="3" type="ORF">EV383_3175</name>
</gene>
<evidence type="ECO:0000313" key="3">
    <source>
        <dbReference type="EMBL" id="RZT86283.1"/>
    </source>
</evidence>
<comment type="caution">
    <text evidence="3">The sequence shown here is derived from an EMBL/GenBank/DDBJ whole genome shotgun (WGS) entry which is preliminary data.</text>
</comment>
<feature type="compositionally biased region" description="Low complexity" evidence="1">
    <location>
        <begin position="331"/>
        <end position="356"/>
    </location>
</feature>
<accession>A0A4Q7V123</accession>
<dbReference type="OrthoDB" id="3576300at2"/>
<name>A0A4Q7V123_PSEST</name>
<dbReference type="Pfam" id="PF02720">
    <property type="entry name" value="DUF222"/>
    <property type="match status" value="1"/>
</dbReference>
<dbReference type="EMBL" id="SHKL01000001">
    <property type="protein sequence ID" value="RZT86283.1"/>
    <property type="molecule type" value="Genomic_DNA"/>
</dbReference>
<dbReference type="InterPro" id="IPR003870">
    <property type="entry name" value="DUF222"/>
</dbReference>
<keyword evidence="4" id="KW-1185">Reference proteome</keyword>
<protein>
    <submittedName>
        <fullName evidence="3">Uncharacterized protein DUF222</fullName>
    </submittedName>
</protein>
<feature type="region of interest" description="Disordered" evidence="1">
    <location>
        <begin position="307"/>
        <end position="356"/>
    </location>
</feature>
<organism evidence="3 4">
    <name type="scientific">Pseudonocardia sediminis</name>
    <dbReference type="NCBI Taxonomy" id="1397368"/>
    <lineage>
        <taxon>Bacteria</taxon>
        <taxon>Bacillati</taxon>
        <taxon>Actinomycetota</taxon>
        <taxon>Actinomycetes</taxon>
        <taxon>Pseudonocardiales</taxon>
        <taxon>Pseudonocardiaceae</taxon>
        <taxon>Pseudonocardia</taxon>
    </lineage>
</organism>
<feature type="region of interest" description="Disordered" evidence="1">
    <location>
        <begin position="406"/>
        <end position="455"/>
    </location>
</feature>
<sequence>MFPRSTAFTDTGPRPTRGRSMWVEVADGVWAPHPVIGEAELPDPAEHRRLTDTRPGAGLAEGIEHALLDLDGLNDAEVVDAITGAEHLARWAAGVQAQLVAEFAHRRPGDEPTLVCTDTVLTGSRWAPDELGLALEQTRFDATTRLARSLRLTHVLPDTLAALTAGAIDERRAVAICDTTALLPAAKARAVEAIVLPAAPGRTLRQLRDRLRRAVHRVDPDGEYRRHQAAHDDRRVTISSRDEGMASIWLCASSPDAEAAFAMITRLAEAVGADGRTLDQRRSDIGIQLWQGRLTLTELDDVSTAISARTGTAPHETTTDTDRTNVPDTGAEAAAAEASASGNGTETGTSTAAGSNVSTTAASATSATSGTQPGALAGTGAYTGTKTDVATKADTADLTDLTMVIDDGTTSTDTTSTGDAGRDPNSETPGDIRTGSGPPGAAGADHANRLRPSRT</sequence>
<dbReference type="RefSeq" id="WP_130290605.1">
    <property type="nucleotide sequence ID" value="NZ_SHKL01000001.1"/>
</dbReference>
<evidence type="ECO:0000313" key="4">
    <source>
        <dbReference type="Proteomes" id="UP000291591"/>
    </source>
</evidence>
<reference evidence="3 4" key="1">
    <citation type="submission" date="2019-02" db="EMBL/GenBank/DDBJ databases">
        <title>Sequencing the genomes of 1000 actinobacteria strains.</title>
        <authorList>
            <person name="Klenk H.-P."/>
        </authorList>
    </citation>
    <scope>NUCLEOTIDE SEQUENCE [LARGE SCALE GENOMIC DNA]</scope>
    <source>
        <strain evidence="3 4">DSM 45779</strain>
    </source>
</reference>
<proteinExistence type="predicted"/>
<feature type="compositionally biased region" description="Low complexity" evidence="1">
    <location>
        <begin position="406"/>
        <end position="419"/>
    </location>
</feature>
<dbReference type="AlphaFoldDB" id="A0A4Q7V123"/>
<feature type="domain" description="DUF222" evidence="2">
    <location>
        <begin position="86"/>
        <end position="284"/>
    </location>
</feature>